<dbReference type="PANTHER" id="PTHR43570">
    <property type="entry name" value="ALDEHYDE DEHYDROGENASE"/>
    <property type="match status" value="1"/>
</dbReference>
<evidence type="ECO:0000256" key="1">
    <source>
        <dbReference type="ARBA" id="ARBA00009986"/>
    </source>
</evidence>
<dbReference type="InterPro" id="IPR012394">
    <property type="entry name" value="Aldehyde_DH_NAD(P)"/>
</dbReference>
<dbReference type="SUPFAM" id="SSF53720">
    <property type="entry name" value="ALDH-like"/>
    <property type="match status" value="1"/>
</dbReference>
<comment type="similarity">
    <text evidence="1 3 5">Belongs to the aldehyde dehydrogenase family.</text>
</comment>
<dbReference type="InterPro" id="IPR016161">
    <property type="entry name" value="Ald_DH/histidinol_DH"/>
</dbReference>
<evidence type="ECO:0000313" key="7">
    <source>
        <dbReference type="EMBL" id="MDC8832187.1"/>
    </source>
</evidence>
<dbReference type="CDD" id="cd07087">
    <property type="entry name" value="ALDH_F3-13-14_CALDH-like"/>
    <property type="match status" value="1"/>
</dbReference>
<dbReference type="InterPro" id="IPR016163">
    <property type="entry name" value="Ald_DH_C"/>
</dbReference>
<evidence type="ECO:0000256" key="5">
    <source>
        <dbReference type="RuleBase" id="RU003345"/>
    </source>
</evidence>
<evidence type="ECO:0000259" key="6">
    <source>
        <dbReference type="Pfam" id="PF00171"/>
    </source>
</evidence>
<gene>
    <name evidence="7" type="ORF">OIK42_15615</name>
</gene>
<comment type="caution">
    <text evidence="7">The sequence shown here is derived from an EMBL/GenBank/DDBJ whole genome shotgun (WGS) entry which is preliminary data.</text>
</comment>
<keyword evidence="8" id="KW-1185">Reference proteome</keyword>
<sequence length="460" mass="50666">MSINSGTIEGTFERLQQSFSLGKTRTYEWRKAQLDALQRLLTENKTALLSALNEDLGKSASEAYTTEIGFLLSDIRHTKKHLRKWMKAEKVSTPLIAQPGRSMIQPEPLGTVLILGAWNYPLQLTLAPYTAALAAGNCVILKPSELAPASAAIMGRLIPRYLDGDAVSVIEGDKDVATRLLAMPFDHIFYTGGENVGKIVMQAAAKHLTPVTLELGGKSPCVVDANTDMATTARRVVWGKWTNAGQTCIAPDYVLVERSCTSNFLARLEHEIHRQFGAQPIASDDYGKIINAGHLERLQGYLQGQDVIMGGESDAQSLRMAPTVILNPDIESTVMQEEIFGPVLPVIEVSSISEAFDFIKRRAKPLAAYLFSEKPDVQQKMIDEISAGSVCINDTMMFMANPALPFGGVGHSGMGRYHGRFGFNTFSHHKSVMKRSFWFDVAVRYAPSSARKRFILKKLL</sequence>
<dbReference type="Proteomes" id="UP001218788">
    <property type="component" value="Unassembled WGS sequence"/>
</dbReference>
<dbReference type="Gene3D" id="3.40.605.10">
    <property type="entry name" value="Aldehyde Dehydrogenase, Chain A, domain 1"/>
    <property type="match status" value="1"/>
</dbReference>
<dbReference type="InterPro" id="IPR016162">
    <property type="entry name" value="Ald_DH_N"/>
</dbReference>
<reference evidence="7 8" key="1">
    <citation type="submission" date="2022-10" db="EMBL/GenBank/DDBJ databases">
        <title>Alteromonas sp. chi3 Genome sequencing.</title>
        <authorList>
            <person name="Park S."/>
        </authorList>
    </citation>
    <scope>NUCLEOTIDE SEQUENCE [LARGE SCALE GENOMIC DNA]</scope>
    <source>
        <strain evidence="8">chi3</strain>
    </source>
</reference>
<dbReference type="PROSITE" id="PS00687">
    <property type="entry name" value="ALDEHYDE_DEHYDR_GLU"/>
    <property type="match status" value="1"/>
</dbReference>
<dbReference type="PIRSF" id="PIRSF036492">
    <property type="entry name" value="ALDH"/>
    <property type="match status" value="1"/>
</dbReference>
<evidence type="ECO:0000256" key="4">
    <source>
        <dbReference type="PROSITE-ProRule" id="PRU10007"/>
    </source>
</evidence>
<dbReference type="Pfam" id="PF00171">
    <property type="entry name" value="Aldedh"/>
    <property type="match status" value="1"/>
</dbReference>
<evidence type="ECO:0000313" key="8">
    <source>
        <dbReference type="Proteomes" id="UP001218788"/>
    </source>
</evidence>
<organism evidence="7 8">
    <name type="scientific">Alteromonas gilva</name>
    <dbReference type="NCBI Taxonomy" id="2987522"/>
    <lineage>
        <taxon>Bacteria</taxon>
        <taxon>Pseudomonadati</taxon>
        <taxon>Pseudomonadota</taxon>
        <taxon>Gammaproteobacteria</taxon>
        <taxon>Alteromonadales</taxon>
        <taxon>Alteromonadaceae</taxon>
        <taxon>Alteromonas/Salinimonas group</taxon>
        <taxon>Alteromonas</taxon>
    </lineage>
</organism>
<dbReference type="PANTHER" id="PTHR43570:SF16">
    <property type="entry name" value="ALDEHYDE DEHYDROGENASE TYPE III, ISOFORM Q"/>
    <property type="match status" value="1"/>
</dbReference>
<proteinExistence type="inferred from homology"/>
<protein>
    <recommendedName>
        <fullName evidence="3">Aldehyde dehydrogenase</fullName>
    </recommendedName>
</protein>
<evidence type="ECO:0000256" key="3">
    <source>
        <dbReference type="PIRNR" id="PIRNR036492"/>
    </source>
</evidence>
<name>A0ABT5L5P5_9ALTE</name>
<evidence type="ECO:0000256" key="2">
    <source>
        <dbReference type="ARBA" id="ARBA00023002"/>
    </source>
</evidence>
<dbReference type="InterPro" id="IPR015590">
    <property type="entry name" value="Aldehyde_DH_dom"/>
</dbReference>
<dbReference type="Gene3D" id="3.40.309.10">
    <property type="entry name" value="Aldehyde Dehydrogenase, Chain A, domain 2"/>
    <property type="match status" value="1"/>
</dbReference>
<dbReference type="EMBL" id="JAQQXP010000002">
    <property type="protein sequence ID" value="MDC8832187.1"/>
    <property type="molecule type" value="Genomic_DNA"/>
</dbReference>
<feature type="domain" description="Aldehyde dehydrogenase" evidence="6">
    <location>
        <begin position="23"/>
        <end position="432"/>
    </location>
</feature>
<keyword evidence="2 3" id="KW-0560">Oxidoreductase</keyword>
<dbReference type="InterPro" id="IPR029510">
    <property type="entry name" value="Ald_DH_CS_GLU"/>
</dbReference>
<feature type="active site" evidence="4">
    <location>
        <position position="214"/>
    </location>
</feature>
<accession>A0ABT5L5P5</accession>
<dbReference type="RefSeq" id="WP_273641983.1">
    <property type="nucleotide sequence ID" value="NZ_JAQQXP010000002.1"/>
</dbReference>